<dbReference type="Proteomes" id="UP000521868">
    <property type="component" value="Unassembled WGS sequence"/>
</dbReference>
<dbReference type="Pfam" id="PF01425">
    <property type="entry name" value="Amidase"/>
    <property type="match status" value="1"/>
</dbReference>
<proteinExistence type="predicted"/>
<feature type="domain" description="Amidase" evidence="1">
    <location>
        <begin position="26"/>
        <end position="411"/>
    </location>
</feature>
<gene>
    <name evidence="2" type="ORF">RAMLITH_06925</name>
</gene>
<dbReference type="AlphaFoldDB" id="A0A7X6DE92"/>
<keyword evidence="3" id="KW-1185">Reference proteome</keyword>
<reference evidence="2 3" key="1">
    <citation type="journal article" date="2020" name="Nature">
        <title>Bacterial chemolithoautotrophy via manganese oxidation.</title>
        <authorList>
            <person name="Yu H."/>
            <person name="Leadbetter J.R."/>
        </authorList>
    </citation>
    <scope>NUCLEOTIDE SEQUENCE [LARGE SCALE GENOMIC DNA]</scope>
    <source>
        <strain evidence="2 3">RBP-1</strain>
    </source>
</reference>
<comment type="caution">
    <text evidence="2">The sequence shown here is derived from an EMBL/GenBank/DDBJ whole genome shotgun (WGS) entry which is preliminary data.</text>
</comment>
<dbReference type="SUPFAM" id="SSF75304">
    <property type="entry name" value="Amidase signature (AS) enzymes"/>
    <property type="match status" value="1"/>
</dbReference>
<dbReference type="Gene3D" id="3.90.1300.10">
    <property type="entry name" value="Amidase signature (AS) domain"/>
    <property type="match status" value="1"/>
</dbReference>
<protein>
    <submittedName>
        <fullName evidence="2">Amidase</fullName>
    </submittedName>
</protein>
<evidence type="ECO:0000313" key="2">
    <source>
        <dbReference type="EMBL" id="NKE65551.1"/>
    </source>
</evidence>
<evidence type="ECO:0000313" key="3">
    <source>
        <dbReference type="Proteomes" id="UP000521868"/>
    </source>
</evidence>
<dbReference type="RefSeq" id="WP_168106665.1">
    <property type="nucleotide sequence ID" value="NZ_VTOX01000002.1"/>
</dbReference>
<accession>A0A7X6DE92</accession>
<dbReference type="InterPro" id="IPR036928">
    <property type="entry name" value="AS_sf"/>
</dbReference>
<sequence length="424" mass="44980">MKNANQLGALEAARAIDAGTLTSEALVDACLARIEARNADVLAFTAFDRELALRHARTADAATGGVLRGIPFAVKDVIETVDYPTAYGSPIYAGHRPRLDAGCVAQAREQGAVVLGKVATSEFATQTPSTTRNPLNLGRTPGGSSSGSAAAVADFMVPVAYGTQTTGSIVRPASYCGVVGYKPTFGFIGAAGLKLLSPMQDTIGLLTRTVADAAFFAFGVHGTKLVAQDDVRPRLAVCQSRQWEHARPEMARAVEQLAADAQRQGATVRRVTLPAEIEDLVEMQIRLFAFEARQSLAHERQHDAGQFSERLKQRLAGGIGITPADYLAMRRRAAQARITIQALFQDVDALLYPPAEGEADAGLADSGSPRFGALWSLLHLPCVSFPVTRGPQGLPLGVQAIGAYGDDQRLLSVAAFLSEVARSR</sequence>
<dbReference type="InterPro" id="IPR023631">
    <property type="entry name" value="Amidase_dom"/>
</dbReference>
<dbReference type="EMBL" id="VTOX01000002">
    <property type="protein sequence ID" value="NKE65551.1"/>
    <property type="molecule type" value="Genomic_DNA"/>
</dbReference>
<dbReference type="PANTHER" id="PTHR11895:SF151">
    <property type="entry name" value="GLUTAMYL-TRNA(GLN) AMIDOTRANSFERASE SUBUNIT A"/>
    <property type="match status" value="1"/>
</dbReference>
<organism evidence="2 3">
    <name type="scientific">Ramlibacter lithotrophicus</name>
    <dbReference type="NCBI Taxonomy" id="2606681"/>
    <lineage>
        <taxon>Bacteria</taxon>
        <taxon>Pseudomonadati</taxon>
        <taxon>Pseudomonadota</taxon>
        <taxon>Betaproteobacteria</taxon>
        <taxon>Burkholderiales</taxon>
        <taxon>Comamonadaceae</taxon>
        <taxon>Ramlibacter</taxon>
    </lineage>
</organism>
<dbReference type="PANTHER" id="PTHR11895">
    <property type="entry name" value="TRANSAMIDASE"/>
    <property type="match status" value="1"/>
</dbReference>
<name>A0A7X6DE92_9BURK</name>
<dbReference type="GO" id="GO:0003824">
    <property type="term" value="F:catalytic activity"/>
    <property type="evidence" value="ECO:0007669"/>
    <property type="project" value="InterPro"/>
</dbReference>
<evidence type="ECO:0000259" key="1">
    <source>
        <dbReference type="Pfam" id="PF01425"/>
    </source>
</evidence>
<dbReference type="InterPro" id="IPR000120">
    <property type="entry name" value="Amidase"/>
</dbReference>